<dbReference type="InterPro" id="IPR025714">
    <property type="entry name" value="Methyltranfer_dom"/>
</dbReference>
<gene>
    <name evidence="6" type="ORF">MCMEM_1068</name>
</gene>
<evidence type="ECO:0000256" key="2">
    <source>
        <dbReference type="ARBA" id="ARBA00022603"/>
    </source>
</evidence>
<organism evidence="6 7">
    <name type="scientific">Methanococcoides methylutens MM1</name>
    <dbReference type="NCBI Taxonomy" id="1434104"/>
    <lineage>
        <taxon>Archaea</taxon>
        <taxon>Methanobacteriati</taxon>
        <taxon>Methanobacteriota</taxon>
        <taxon>Stenosarchaea group</taxon>
        <taxon>Methanomicrobia</taxon>
        <taxon>Methanosarcinales</taxon>
        <taxon>Methanosarcinaceae</taxon>
        <taxon>Methanococcoides</taxon>
    </lineage>
</organism>
<dbReference type="Pfam" id="PF13847">
    <property type="entry name" value="Methyltransf_31"/>
    <property type="match status" value="1"/>
</dbReference>
<dbReference type="HOGENOM" id="CLU_073559_0_0_2"/>
<dbReference type="PANTHER" id="PTHR44307:SF2">
    <property type="entry name" value="PHOSPHOETHANOLAMINE METHYLTRANSFERASE ISOFORM X1"/>
    <property type="match status" value="1"/>
</dbReference>
<comment type="pathway">
    <text evidence="1">Lipid metabolism.</text>
</comment>
<protein>
    <recommendedName>
        <fullName evidence="5">Methyltransferase domain-containing protein</fullName>
    </recommendedName>
</protein>
<dbReference type="KEGG" id="mmet:MCMEM_1068"/>
<sequence>MIVDVKGARMVSDVFIEMFDRLPRQGPGKNECTKKAFEILSELPERPHILDIGCGSGMQTLLLAQLSGGKVDALDLYRIFLDDLNERAMKKGISDNIRTCVGSMTDLPYEKDSFDLIWAEGSIYIMGFKEGVSYWKQFLKNKGYICVSEINWLKDNPSEKAISYWNNYPEVSMKTVEENKETISEIGFDCIDIFILPESAWWDYYHPLELRLEEMKKKYSENAEFNEFSKEIYEEMEIYKECSDDYGYVFYIMKKKE</sequence>
<dbReference type="EMBL" id="CP009518">
    <property type="protein sequence ID" value="AKB85121.1"/>
    <property type="molecule type" value="Genomic_DNA"/>
</dbReference>
<proteinExistence type="predicted"/>
<evidence type="ECO:0000256" key="1">
    <source>
        <dbReference type="ARBA" id="ARBA00005189"/>
    </source>
</evidence>
<name>A0A0E3SQU0_METMT</name>
<reference evidence="6 7" key="1">
    <citation type="submission" date="2014-07" db="EMBL/GenBank/DDBJ databases">
        <title>Methanogenic archaea and the global carbon cycle.</title>
        <authorList>
            <person name="Henriksen J.R."/>
            <person name="Luke J."/>
            <person name="Reinhart S."/>
            <person name="Benedict M.N."/>
            <person name="Youngblut N.D."/>
            <person name="Metcalf M.E."/>
            <person name="Whitaker R.J."/>
            <person name="Metcalf W.W."/>
        </authorList>
    </citation>
    <scope>NUCLEOTIDE SEQUENCE [LARGE SCALE GENOMIC DNA]</scope>
    <source>
        <strain evidence="6 7">MM1</strain>
    </source>
</reference>
<accession>A0A0E3SQU0</accession>
<evidence type="ECO:0000259" key="5">
    <source>
        <dbReference type="Pfam" id="PF13847"/>
    </source>
</evidence>
<keyword evidence="2" id="KW-0489">Methyltransferase</keyword>
<keyword evidence="3" id="KW-0808">Transferase</keyword>
<evidence type="ECO:0000256" key="3">
    <source>
        <dbReference type="ARBA" id="ARBA00022679"/>
    </source>
</evidence>
<evidence type="ECO:0000256" key="4">
    <source>
        <dbReference type="ARBA" id="ARBA00025707"/>
    </source>
</evidence>
<dbReference type="Gene3D" id="3.40.50.150">
    <property type="entry name" value="Vaccinia Virus protein VP39"/>
    <property type="match status" value="1"/>
</dbReference>
<dbReference type="SUPFAM" id="SSF53335">
    <property type="entry name" value="S-adenosyl-L-methionine-dependent methyltransferases"/>
    <property type="match status" value="1"/>
</dbReference>
<evidence type="ECO:0000313" key="6">
    <source>
        <dbReference type="EMBL" id="AKB85121.1"/>
    </source>
</evidence>
<dbReference type="CDD" id="cd02440">
    <property type="entry name" value="AdoMet_MTases"/>
    <property type="match status" value="1"/>
</dbReference>
<dbReference type="Proteomes" id="UP000033048">
    <property type="component" value="Chromosome"/>
</dbReference>
<feature type="domain" description="Methyltransferase" evidence="5">
    <location>
        <begin position="48"/>
        <end position="177"/>
    </location>
</feature>
<dbReference type="GO" id="GO:0032259">
    <property type="term" value="P:methylation"/>
    <property type="evidence" value="ECO:0007669"/>
    <property type="project" value="UniProtKB-KW"/>
</dbReference>
<comment type="pathway">
    <text evidence="4">Phospholipid metabolism.</text>
</comment>
<dbReference type="InterPro" id="IPR029063">
    <property type="entry name" value="SAM-dependent_MTases_sf"/>
</dbReference>
<evidence type="ECO:0000313" key="7">
    <source>
        <dbReference type="Proteomes" id="UP000033048"/>
    </source>
</evidence>
<dbReference type="AlphaFoldDB" id="A0A0E3SQU0"/>
<keyword evidence="7" id="KW-1185">Reference proteome</keyword>
<dbReference type="PANTHER" id="PTHR44307">
    <property type="entry name" value="PHOSPHOETHANOLAMINE METHYLTRANSFERASE"/>
    <property type="match status" value="1"/>
</dbReference>
<dbReference type="GO" id="GO:0008168">
    <property type="term" value="F:methyltransferase activity"/>
    <property type="evidence" value="ECO:0007669"/>
    <property type="project" value="UniProtKB-KW"/>
</dbReference>